<protein>
    <submittedName>
        <fullName evidence="2">Uncharacterized protein</fullName>
    </submittedName>
</protein>
<dbReference type="AlphaFoldDB" id="A0A371IN93"/>
<dbReference type="RefSeq" id="WP_068914140.1">
    <property type="nucleotide sequence ID" value="NZ_MBEW02000003.1"/>
</dbReference>
<accession>A0A371IN93</accession>
<dbReference type="Proteomes" id="UP000093352">
    <property type="component" value="Unassembled WGS sequence"/>
</dbReference>
<evidence type="ECO:0000256" key="1">
    <source>
        <dbReference type="SAM" id="Phobius"/>
    </source>
</evidence>
<dbReference type="STRING" id="1871336.BBG48_06940"/>
<dbReference type="EMBL" id="MBEW02000003">
    <property type="protein sequence ID" value="RDY21959.1"/>
    <property type="molecule type" value="Genomic_DNA"/>
</dbReference>
<keyword evidence="3" id="KW-1185">Reference proteome</keyword>
<organism evidence="2 3">
    <name type="scientific">Criibacterium bergeronii</name>
    <dbReference type="NCBI Taxonomy" id="1871336"/>
    <lineage>
        <taxon>Bacteria</taxon>
        <taxon>Bacillati</taxon>
        <taxon>Bacillota</taxon>
        <taxon>Clostridia</taxon>
        <taxon>Peptostreptococcales</taxon>
        <taxon>Filifactoraceae</taxon>
        <taxon>Criibacterium</taxon>
    </lineage>
</organism>
<sequence length="130" mass="14756">MKPIDKKEFLLIIIFLANILFITLPYTYKNMMLQKDINNATSNKKVVSVKSDPLKNYKIFNDTILKNQISVISKTASIEDDLLLVQLTCSNTVFESSLFTDDLAKKINNVSINSAFIDNKGNTSITYLLR</sequence>
<reference evidence="2 3" key="1">
    <citation type="journal article" date="2016" name="Genome Announc.">
        <title>Draft Genome Sequence of Criibacterium bergeronii gen. nov., sp. nov., Strain CCRI-22567T, Isolated from a Vaginal Sample from a Woman with Bacterial Vaginosis.</title>
        <authorList>
            <person name="Maheux A.F."/>
            <person name="Berube E."/>
            <person name="Boudreau D.K."/>
            <person name="Raymond F."/>
            <person name="Corbeil J."/>
            <person name="Roy P.H."/>
            <person name="Boissinot M."/>
            <person name="Omar R.F."/>
        </authorList>
    </citation>
    <scope>NUCLEOTIDE SEQUENCE [LARGE SCALE GENOMIC DNA]</scope>
    <source>
        <strain evidence="2 3">CCRI-22567</strain>
    </source>
</reference>
<evidence type="ECO:0000313" key="2">
    <source>
        <dbReference type="EMBL" id="RDY21959.1"/>
    </source>
</evidence>
<gene>
    <name evidence="2" type="ORF">BBG48_002485</name>
</gene>
<keyword evidence="1" id="KW-0812">Transmembrane</keyword>
<comment type="caution">
    <text evidence="2">The sequence shown here is derived from an EMBL/GenBank/DDBJ whole genome shotgun (WGS) entry which is preliminary data.</text>
</comment>
<keyword evidence="1" id="KW-1133">Transmembrane helix</keyword>
<name>A0A371IN93_9FIRM</name>
<feature type="transmembrane region" description="Helical" evidence="1">
    <location>
        <begin position="9"/>
        <end position="28"/>
    </location>
</feature>
<evidence type="ECO:0000313" key="3">
    <source>
        <dbReference type="Proteomes" id="UP000093352"/>
    </source>
</evidence>
<keyword evidence="1" id="KW-0472">Membrane</keyword>
<proteinExistence type="predicted"/>